<feature type="region of interest" description="Disordered" evidence="1">
    <location>
        <begin position="62"/>
        <end position="195"/>
    </location>
</feature>
<dbReference type="EMBL" id="CADCTV010000519">
    <property type="protein sequence ID" value="CAA9337985.1"/>
    <property type="molecule type" value="Genomic_DNA"/>
</dbReference>
<feature type="compositionally biased region" description="Basic residues" evidence="1">
    <location>
        <begin position="62"/>
        <end position="72"/>
    </location>
</feature>
<feature type="compositionally biased region" description="Basic residues" evidence="1">
    <location>
        <begin position="155"/>
        <end position="166"/>
    </location>
</feature>
<feature type="region of interest" description="Disordered" evidence="1">
    <location>
        <begin position="217"/>
        <end position="241"/>
    </location>
</feature>
<accession>A0A6J4LQ97</accession>
<evidence type="ECO:0000256" key="1">
    <source>
        <dbReference type="SAM" id="MobiDB-lite"/>
    </source>
</evidence>
<dbReference type="AlphaFoldDB" id="A0A6J4LQ97"/>
<organism evidence="2">
    <name type="scientific">uncultured Gemmatimonadota bacterium</name>
    <dbReference type="NCBI Taxonomy" id="203437"/>
    <lineage>
        <taxon>Bacteria</taxon>
        <taxon>Pseudomonadati</taxon>
        <taxon>Gemmatimonadota</taxon>
        <taxon>environmental samples</taxon>
    </lineage>
</organism>
<reference evidence="2" key="1">
    <citation type="submission" date="2020-02" db="EMBL/GenBank/DDBJ databases">
        <authorList>
            <person name="Meier V. D."/>
        </authorList>
    </citation>
    <scope>NUCLEOTIDE SEQUENCE</scope>
    <source>
        <strain evidence="2">AVDCRST_MAG89</strain>
    </source>
</reference>
<feature type="compositionally biased region" description="Basic residues" evidence="1">
    <location>
        <begin position="127"/>
        <end position="140"/>
    </location>
</feature>
<evidence type="ECO:0000313" key="2">
    <source>
        <dbReference type="EMBL" id="CAA9337985.1"/>
    </source>
</evidence>
<feature type="non-terminal residue" evidence="2">
    <location>
        <position position="1"/>
    </location>
</feature>
<feature type="non-terminal residue" evidence="2">
    <location>
        <position position="241"/>
    </location>
</feature>
<sequence>ATLQPFASRGSPAARGGVHPVLHRHHRRPRAGGDGGAEHVGVLHPPWCRLRGRGYIGRAAVRRRPGGAHRDRRAIGPGDSGPRVRGRRRGLQAPARCRAPRRGGGCGDVRRRSRQPGRPRAGAGRAARLRTAKRRRHGVRRGQGDAGDPAELRGRLRPAHRGRVRRCAPGLPAAGGQPGDRRVLRPIRPGSAPVQLDRNPLIHLSRAGTAGRVLRRQTGQEWSVSPAANAGSAPAGGPLAV</sequence>
<name>A0A6J4LQ97_9BACT</name>
<protein>
    <submittedName>
        <fullName evidence="2">Uncharacterized protein</fullName>
    </submittedName>
</protein>
<feature type="compositionally biased region" description="Low complexity" evidence="1">
    <location>
        <begin position="223"/>
        <end position="241"/>
    </location>
</feature>
<gene>
    <name evidence="2" type="ORF">AVDCRST_MAG89-2483</name>
</gene>
<proteinExistence type="predicted"/>